<keyword evidence="2" id="KW-1185">Reference proteome</keyword>
<evidence type="ECO:0000313" key="2">
    <source>
        <dbReference type="Proteomes" id="UP000219688"/>
    </source>
</evidence>
<accession>A0A285VAQ3</accession>
<dbReference type="Proteomes" id="UP000219688">
    <property type="component" value="Unassembled WGS sequence"/>
</dbReference>
<evidence type="ECO:0000313" key="1">
    <source>
        <dbReference type="EMBL" id="SOC51083.1"/>
    </source>
</evidence>
<protein>
    <submittedName>
        <fullName evidence="1">Uncharacterized protein</fullName>
    </submittedName>
</protein>
<proteinExistence type="predicted"/>
<dbReference type="RefSeq" id="WP_097186268.1">
    <property type="nucleotide sequence ID" value="NZ_OBQK01000001.1"/>
</dbReference>
<organism evidence="1 2">
    <name type="scientific">Ornithinimicrobium cerasi</name>
    <dbReference type="NCBI Taxonomy" id="2248773"/>
    <lineage>
        <taxon>Bacteria</taxon>
        <taxon>Bacillati</taxon>
        <taxon>Actinomycetota</taxon>
        <taxon>Actinomycetes</taxon>
        <taxon>Micrococcales</taxon>
        <taxon>Ornithinimicrobiaceae</taxon>
        <taxon>Ornithinimicrobium</taxon>
    </lineage>
</organism>
<gene>
    <name evidence="1" type="ORF">SAMN05421879_10116</name>
</gene>
<sequence>MEVSPVTKRTISAVSAAGLSALLLTGCQADGEDPLVEAGRVALDDARIPDGWLQGTTLSVTSEADAFRVVYTLAQPREHLEWPEATCAVEHGETITAIEWRISRENEIEAMSPVWDEVSCISG</sequence>
<dbReference type="AlphaFoldDB" id="A0A285VAQ3"/>
<name>A0A285VAQ3_9MICO</name>
<dbReference type="EMBL" id="OBQK01000001">
    <property type="protein sequence ID" value="SOC51083.1"/>
    <property type="molecule type" value="Genomic_DNA"/>
</dbReference>
<reference evidence="2" key="1">
    <citation type="submission" date="2017-08" db="EMBL/GenBank/DDBJ databases">
        <authorList>
            <person name="Varghese N."/>
            <person name="Submissions S."/>
        </authorList>
    </citation>
    <scope>NUCLEOTIDE SEQUENCE [LARGE SCALE GENOMIC DNA]</scope>
    <source>
        <strain evidence="2">USBA17B2</strain>
    </source>
</reference>